<dbReference type="RefSeq" id="WP_367994363.1">
    <property type="nucleotide sequence ID" value="NZ_JBFPJR010000020.1"/>
</dbReference>
<feature type="region of interest" description="Disordered" evidence="1">
    <location>
        <begin position="285"/>
        <end position="314"/>
    </location>
</feature>
<feature type="compositionally biased region" description="Low complexity" evidence="1">
    <location>
        <begin position="33"/>
        <end position="76"/>
    </location>
</feature>
<feature type="region of interest" description="Disordered" evidence="1">
    <location>
        <begin position="33"/>
        <end position="92"/>
    </location>
</feature>
<sequence length="314" mass="31752">MSEQTSPVTTRQRLRLMGGVVSAAGALAALAACGGGSSATDPAAQTSPSSPAASSPAASSSTDTGSSDGSSGATTTVPVYLLGDSPTGPRLFRDSAEVPQDAPLTGAVQYLMSGRSADPDYRSAYHSGAFGDVTYDTQKGFTVALADDSLEQAGGMSKKEAMVAVQQLVYTLEAVQGTKNAPVTVVADGAPTRLFGLNTANGLEPVDELDVLNLVNVLSPGEGGEVSGSFVANGLASSPEATVPWTVTDSKGKVVKKGFATADGWMDKLYPWKATVDVSDLAPGDYTFTASTDDPSGGAEGHGPSKDTKTITVS</sequence>
<name>A0ABV3SZM7_9ACTN</name>
<gene>
    <name evidence="4" type="ORF">AB3X52_12240</name>
</gene>
<evidence type="ECO:0000313" key="5">
    <source>
        <dbReference type="Proteomes" id="UP001556631"/>
    </source>
</evidence>
<accession>A0ABV3SZM7</accession>
<dbReference type="SMART" id="SM00909">
    <property type="entry name" value="Germane"/>
    <property type="match status" value="1"/>
</dbReference>
<protein>
    <submittedName>
        <fullName evidence="4">Gmad2 immunoglobulin-like domain-containing protein</fullName>
    </submittedName>
</protein>
<evidence type="ECO:0000256" key="1">
    <source>
        <dbReference type="SAM" id="MobiDB-lite"/>
    </source>
</evidence>
<dbReference type="InterPro" id="IPR019606">
    <property type="entry name" value="GerMN"/>
</dbReference>
<dbReference type="Proteomes" id="UP001556631">
    <property type="component" value="Unassembled WGS sequence"/>
</dbReference>
<proteinExistence type="predicted"/>
<dbReference type="Pfam" id="PF10648">
    <property type="entry name" value="Gmad2"/>
    <property type="match status" value="1"/>
</dbReference>
<reference evidence="4 5" key="1">
    <citation type="submission" date="2024-07" db="EMBL/GenBank/DDBJ databases">
        <authorList>
            <person name="Lee S."/>
            <person name="Kang M."/>
        </authorList>
    </citation>
    <scope>NUCLEOTIDE SEQUENCE [LARGE SCALE GENOMIC DNA]</scope>
    <source>
        <strain evidence="4 5">DS6</strain>
    </source>
</reference>
<feature type="chain" id="PRO_5047183466" evidence="2">
    <location>
        <begin position="32"/>
        <end position="314"/>
    </location>
</feature>
<feature type="compositionally biased region" description="Basic and acidic residues" evidence="1">
    <location>
        <begin position="303"/>
        <end position="314"/>
    </location>
</feature>
<dbReference type="EMBL" id="JBFPJR010000020">
    <property type="protein sequence ID" value="MEX0428391.1"/>
    <property type="molecule type" value="Genomic_DNA"/>
</dbReference>
<comment type="caution">
    <text evidence="4">The sequence shown here is derived from an EMBL/GenBank/DDBJ whole genome shotgun (WGS) entry which is preliminary data.</text>
</comment>
<organism evidence="4 5">
    <name type="scientific">Nocardioides eburneus</name>
    <dbReference type="NCBI Taxonomy" id="3231482"/>
    <lineage>
        <taxon>Bacteria</taxon>
        <taxon>Bacillati</taxon>
        <taxon>Actinomycetota</taxon>
        <taxon>Actinomycetes</taxon>
        <taxon>Propionibacteriales</taxon>
        <taxon>Nocardioidaceae</taxon>
        <taxon>Nocardioides</taxon>
    </lineage>
</organism>
<evidence type="ECO:0000256" key="2">
    <source>
        <dbReference type="SAM" id="SignalP"/>
    </source>
</evidence>
<evidence type="ECO:0000313" key="4">
    <source>
        <dbReference type="EMBL" id="MEX0428391.1"/>
    </source>
</evidence>
<keyword evidence="5" id="KW-1185">Reference proteome</keyword>
<evidence type="ECO:0000259" key="3">
    <source>
        <dbReference type="SMART" id="SM00909"/>
    </source>
</evidence>
<feature type="domain" description="GerMN" evidence="3">
    <location>
        <begin position="104"/>
        <end position="196"/>
    </location>
</feature>
<dbReference type="Pfam" id="PF10646">
    <property type="entry name" value="Germane"/>
    <property type="match status" value="1"/>
</dbReference>
<dbReference type="InterPro" id="IPR018911">
    <property type="entry name" value="Gmad2_Ig-like_dom"/>
</dbReference>
<feature type="signal peptide" evidence="2">
    <location>
        <begin position="1"/>
        <end position="31"/>
    </location>
</feature>
<keyword evidence="2" id="KW-0732">Signal</keyword>